<evidence type="ECO:0000256" key="10">
    <source>
        <dbReference type="ARBA" id="ARBA00022605"/>
    </source>
</evidence>
<dbReference type="InterPro" id="IPR019811">
    <property type="entry name" value="HDH_CS"/>
</dbReference>
<evidence type="ECO:0000256" key="5">
    <source>
        <dbReference type="ARBA" id="ARBA00005062"/>
    </source>
</evidence>
<keyword evidence="12" id="KW-0791">Threonine biosynthesis</keyword>
<comment type="caution">
    <text evidence="30">The sequence shown here is derived from an EMBL/GenBank/DDBJ whole genome shotgun (WGS) entry which is preliminary data.</text>
</comment>
<dbReference type="Gene3D" id="3.40.50.720">
    <property type="entry name" value="NAD(P)-binding Rossmann-like Domain"/>
    <property type="match status" value="1"/>
</dbReference>
<comment type="cofactor">
    <cofactor evidence="1">
        <name>a metal cation</name>
        <dbReference type="ChEBI" id="CHEBI:25213"/>
    </cofactor>
</comment>
<evidence type="ECO:0000256" key="26">
    <source>
        <dbReference type="ARBA" id="ARBA00048841"/>
    </source>
</evidence>
<dbReference type="InterPro" id="IPR011147">
    <property type="entry name" value="Bifunc_Aspkin/hSer_DH"/>
</dbReference>
<dbReference type="GO" id="GO:0009086">
    <property type="term" value="P:methionine biosynthetic process"/>
    <property type="evidence" value="ECO:0007669"/>
    <property type="project" value="UniProtKB-KW"/>
</dbReference>
<comment type="function">
    <text evidence="24">Bifunctional aspartate kinase and homoserine dehydrogenase that catalyzes the first and the third steps toward the synthesis of lysine, methionine and threonine from aspartate.</text>
</comment>
<dbReference type="Pfam" id="PF00742">
    <property type="entry name" value="Homoserine_dh"/>
    <property type="match status" value="1"/>
</dbReference>
<comment type="catalytic activity">
    <reaction evidence="26">
        <text>L-homoserine + NADP(+) = L-aspartate 4-semialdehyde + NADPH + H(+)</text>
        <dbReference type="Rhea" id="RHEA:15761"/>
        <dbReference type="ChEBI" id="CHEBI:15378"/>
        <dbReference type="ChEBI" id="CHEBI:57476"/>
        <dbReference type="ChEBI" id="CHEBI:57783"/>
        <dbReference type="ChEBI" id="CHEBI:58349"/>
        <dbReference type="ChEBI" id="CHEBI:537519"/>
        <dbReference type="EC" id="1.1.1.3"/>
    </reaction>
    <physiologicalReaction direction="right-to-left" evidence="26">
        <dbReference type="Rhea" id="RHEA:15763"/>
    </physiologicalReaction>
</comment>
<dbReference type="EC" id="2.7.2.4" evidence="28"/>
<dbReference type="Gene3D" id="1.20.120.1320">
    <property type="entry name" value="Aspartokinase, catalytic domain"/>
    <property type="match status" value="1"/>
</dbReference>
<evidence type="ECO:0000256" key="17">
    <source>
        <dbReference type="ARBA" id="ARBA00022857"/>
    </source>
</evidence>
<dbReference type="InterPro" id="IPR045865">
    <property type="entry name" value="ACT-like_dom_sf"/>
</dbReference>
<evidence type="ECO:0000313" key="30">
    <source>
        <dbReference type="EMBL" id="MBU3843412.1"/>
    </source>
</evidence>
<dbReference type="InterPro" id="IPR054352">
    <property type="entry name" value="ACT_Aspartokinase"/>
</dbReference>
<evidence type="ECO:0000256" key="7">
    <source>
        <dbReference type="ARBA" id="ARBA00007952"/>
    </source>
</evidence>
<dbReference type="SUPFAM" id="SSF51735">
    <property type="entry name" value="NAD(P)-binding Rossmann-fold domains"/>
    <property type="match status" value="1"/>
</dbReference>
<evidence type="ECO:0000256" key="6">
    <source>
        <dbReference type="ARBA" id="ARBA00005139"/>
    </source>
</evidence>
<evidence type="ECO:0000256" key="23">
    <source>
        <dbReference type="ARBA" id="ARBA00023268"/>
    </source>
</evidence>
<evidence type="ECO:0000256" key="13">
    <source>
        <dbReference type="ARBA" id="ARBA00022723"/>
    </source>
</evidence>
<feature type="domain" description="ACT" evidence="29">
    <location>
        <begin position="319"/>
        <end position="394"/>
    </location>
</feature>
<evidence type="ECO:0000256" key="1">
    <source>
        <dbReference type="ARBA" id="ARBA00001920"/>
    </source>
</evidence>
<dbReference type="SUPFAM" id="SSF53633">
    <property type="entry name" value="Carbamate kinase-like"/>
    <property type="match status" value="1"/>
</dbReference>
<dbReference type="PROSITE" id="PS51671">
    <property type="entry name" value="ACT"/>
    <property type="match status" value="2"/>
</dbReference>
<dbReference type="Pfam" id="PF03447">
    <property type="entry name" value="NAD_binding_3"/>
    <property type="match status" value="1"/>
</dbReference>
<evidence type="ECO:0000256" key="16">
    <source>
        <dbReference type="ARBA" id="ARBA00022840"/>
    </source>
</evidence>
<evidence type="ECO:0000256" key="18">
    <source>
        <dbReference type="ARBA" id="ARBA00023002"/>
    </source>
</evidence>
<evidence type="ECO:0000256" key="21">
    <source>
        <dbReference type="ARBA" id="ARBA00023154"/>
    </source>
</evidence>
<dbReference type="AlphaFoldDB" id="A0A948TEN1"/>
<comment type="pathway">
    <text evidence="4 28">Amino-acid biosynthesis; L-threonine biosynthesis; L-threonine from L-aspartate: step 3/5.</text>
</comment>
<dbReference type="Gene3D" id="3.40.1160.10">
    <property type="entry name" value="Acetylglutamate kinase-like"/>
    <property type="match status" value="1"/>
</dbReference>
<evidence type="ECO:0000313" key="31">
    <source>
        <dbReference type="Proteomes" id="UP000733611"/>
    </source>
</evidence>
<dbReference type="InterPro" id="IPR049638">
    <property type="entry name" value="AK-HD"/>
</dbReference>
<evidence type="ECO:0000256" key="3">
    <source>
        <dbReference type="ARBA" id="ARBA00004986"/>
    </source>
</evidence>
<dbReference type="InterPro" id="IPR002912">
    <property type="entry name" value="ACT_dom"/>
</dbReference>
<keyword evidence="22" id="KW-0486">Methionine biosynthesis</keyword>
<evidence type="ECO:0000256" key="14">
    <source>
        <dbReference type="ARBA" id="ARBA00022741"/>
    </source>
</evidence>
<organism evidence="30 31">
    <name type="scientific">Candidatus Anaerobiospirillum pullicola</name>
    <dbReference type="NCBI Taxonomy" id="2838451"/>
    <lineage>
        <taxon>Bacteria</taxon>
        <taxon>Pseudomonadati</taxon>
        <taxon>Pseudomonadota</taxon>
        <taxon>Gammaproteobacteria</taxon>
        <taxon>Aeromonadales</taxon>
        <taxon>Succinivibrionaceae</taxon>
        <taxon>Anaerobiospirillum</taxon>
    </lineage>
</organism>
<evidence type="ECO:0000256" key="12">
    <source>
        <dbReference type="ARBA" id="ARBA00022697"/>
    </source>
</evidence>
<keyword evidence="23" id="KW-0511">Multifunctional enzyme</keyword>
<dbReference type="InterPro" id="IPR041743">
    <property type="entry name" value="AK-HSDH_N"/>
</dbReference>
<dbReference type="NCBIfam" id="NF006959">
    <property type="entry name" value="PRK09436.1"/>
    <property type="match status" value="1"/>
</dbReference>
<evidence type="ECO:0000259" key="29">
    <source>
        <dbReference type="PROSITE" id="PS51671"/>
    </source>
</evidence>
<keyword evidence="17 28" id="KW-0521">NADP</keyword>
<comment type="similarity">
    <text evidence="8 28">In the N-terminal section; belongs to the aspartokinase family.</text>
</comment>
<comment type="pathway">
    <text evidence="5 28">Amino-acid biosynthesis; L-methionine biosynthesis via de novo pathway; L-homoserine from L-aspartate: step 3/3.</text>
</comment>
<protein>
    <recommendedName>
        <fullName evidence="28">Bifunctional aspartokinase/homoserine dehydrogenase</fullName>
    </recommendedName>
    <domain>
        <recommendedName>
            <fullName evidence="28">Aspartokinase</fullName>
            <ecNumber evidence="28">2.7.2.4</ecNumber>
        </recommendedName>
    </domain>
    <domain>
        <recommendedName>
            <fullName evidence="28">Homoserine dehydrogenase</fullName>
            <ecNumber evidence="28">1.1.1.3</ecNumber>
        </recommendedName>
    </domain>
</protein>
<keyword evidence="13" id="KW-0479">Metal-binding</keyword>
<comment type="pathway">
    <text evidence="2 28">Amino-acid biosynthesis; L-lysine biosynthesis via DAP pathway; (S)-tetrahydrodipicolinate from L-aspartate: step 1/4.</text>
</comment>
<dbReference type="GO" id="GO:0050661">
    <property type="term" value="F:NADP binding"/>
    <property type="evidence" value="ECO:0007669"/>
    <property type="project" value="UniProtKB-UniRule"/>
</dbReference>
<dbReference type="PANTHER" id="PTHR43070:SF3">
    <property type="entry name" value="HOMOSERINE DEHYDROGENASE"/>
    <property type="match status" value="1"/>
</dbReference>
<keyword evidence="10 28" id="KW-0028">Amino-acid biosynthesis</keyword>
<dbReference type="InterPro" id="IPR001341">
    <property type="entry name" value="Asp_kinase"/>
</dbReference>
<dbReference type="FunFam" id="3.40.50.720:FF:000083">
    <property type="entry name" value="Bifunctional aspartokinase/homoserine dehydrogenase"/>
    <property type="match status" value="1"/>
</dbReference>
<comment type="catalytic activity">
    <reaction evidence="25">
        <text>L-aspartate + ATP = 4-phospho-L-aspartate + ADP</text>
        <dbReference type="Rhea" id="RHEA:23776"/>
        <dbReference type="ChEBI" id="CHEBI:29991"/>
        <dbReference type="ChEBI" id="CHEBI:30616"/>
        <dbReference type="ChEBI" id="CHEBI:57535"/>
        <dbReference type="ChEBI" id="CHEBI:456216"/>
        <dbReference type="EC" id="2.7.2.4"/>
    </reaction>
    <physiologicalReaction direction="left-to-right" evidence="25">
        <dbReference type="Rhea" id="RHEA:23777"/>
    </physiologicalReaction>
</comment>
<sequence>MRVLKFGGTSVADAQRFVNVSEIAINTAIQVQTALVLSAPAGVTNILVSMVKSALAGSDCKNEFEALDNIIRPLINNLAAQYPQFDGAKVMSFYQETVSELNRRVTGITLLGSCPDSVAAFIECRGEALSIAIMAELLQARERQVQIIDPVEVLVCDGRELESSVDIAASTERFNRIAINPEAIVLMSGFCGGNRQGKLVLLGRNGSDYSAACLAAISKAQCCEIWTDVDGVYSCDPRAVPDAVLLRRMSYKEAMELSYFGAKVLHPRTIAPIAQYRIPCLIKSTLNPQGEGTLISEETDRSMTAKGISDLKNVSMINVSGPGMKGMVGMAGRLFSCISRANISVVLITQSSSEYSISFCVHSEDAFHARHAIEEEFKLELAAHILDPIEILNQKAIISVVGEGMRTAKGVCSKFFRALAQANINVNAIAQGSSERSISAVIDVNKVAEAIFSCHTAFFSGRQLIDLIVVGVGGVGQALLRQIKKQKDELMRRSGIDLRVICAANSRTFVKAPKGLDMERIPEMLEHSTNPAFSIEEAKRLVDDSHLVNPVFVDCTSSEDWALAYIELMEAGYHVVTPNKKANTSSYEYYKGLRQIARTCHRKFYYEATVGAGLPVINTLQNLLAAGDRLIEFNGIMSGTLSYIFGLVDEGKTLSEATCDAYERGYSEPNPRDDLEGKDVARKLLILARECGYKLDLKDIEVECPVDEKYLQGNNAHEVLENLKHADEAFSQRVAAAKAEGKVLRYVATIKDGGKCSCGIKAVGPEDPLYKVVGGENALSFTSAYYQPIPLVIRGYGAGTDVTAAGVLSDILRLQNWTREA</sequence>
<accession>A0A948TEN1</accession>
<keyword evidence="19" id="KW-0520">NAD</keyword>
<dbReference type="PROSITE" id="PS01042">
    <property type="entry name" value="HOMOSER_DHGENASE"/>
    <property type="match status" value="1"/>
</dbReference>
<dbReference type="NCBIfam" id="TIGR00657">
    <property type="entry name" value="asp_kinases"/>
    <property type="match status" value="1"/>
</dbReference>
<evidence type="ECO:0000256" key="4">
    <source>
        <dbReference type="ARBA" id="ARBA00005056"/>
    </source>
</evidence>
<dbReference type="CDD" id="cd04257">
    <property type="entry name" value="AAK_AK-HSDH"/>
    <property type="match status" value="1"/>
</dbReference>
<keyword evidence="21" id="KW-0457">Lysine biosynthesis</keyword>
<comment type="pathway">
    <text evidence="6 28">Amino-acid biosynthesis; L-threonine biosynthesis; L-threonine from L-aspartate: step 1/5.</text>
</comment>
<dbReference type="EC" id="1.1.1.3" evidence="28"/>
<gene>
    <name evidence="30" type="primary">thrA</name>
    <name evidence="30" type="ORF">H9847_00850</name>
</gene>
<dbReference type="PROSITE" id="PS00324">
    <property type="entry name" value="ASPARTOKINASE"/>
    <property type="match status" value="1"/>
</dbReference>
<comment type="pathway">
    <text evidence="3 28">Amino-acid biosynthesis; L-methionine biosynthesis via de novo pathway; L-homoserine from L-aspartate: step 1/3.</text>
</comment>
<dbReference type="Pfam" id="PF00696">
    <property type="entry name" value="AA_kinase"/>
    <property type="match status" value="1"/>
</dbReference>
<dbReference type="InterPro" id="IPR036291">
    <property type="entry name" value="NAD(P)-bd_dom_sf"/>
</dbReference>
<evidence type="ECO:0000256" key="11">
    <source>
        <dbReference type="ARBA" id="ARBA00022679"/>
    </source>
</evidence>
<keyword evidence="18 28" id="KW-0560">Oxidoreductase</keyword>
<dbReference type="GO" id="GO:0004412">
    <property type="term" value="F:homoserine dehydrogenase activity"/>
    <property type="evidence" value="ECO:0007669"/>
    <property type="project" value="UniProtKB-UniRule"/>
</dbReference>
<reference evidence="30" key="1">
    <citation type="journal article" date="2021" name="PeerJ">
        <title>Extensive microbial diversity within the chicken gut microbiome revealed by metagenomics and culture.</title>
        <authorList>
            <person name="Gilroy R."/>
            <person name="Ravi A."/>
            <person name="Getino M."/>
            <person name="Pursley I."/>
            <person name="Horton D.L."/>
            <person name="Alikhan N.F."/>
            <person name="Baker D."/>
            <person name="Gharbi K."/>
            <person name="Hall N."/>
            <person name="Watson M."/>
            <person name="Adriaenssens E.M."/>
            <person name="Foster-Nyarko E."/>
            <person name="Jarju S."/>
            <person name="Secka A."/>
            <person name="Antonio M."/>
            <person name="Oren A."/>
            <person name="Chaudhuri R.R."/>
            <person name="La Ragione R."/>
            <person name="Hildebrand F."/>
            <person name="Pallen M.J."/>
        </authorList>
    </citation>
    <scope>NUCLEOTIDE SEQUENCE</scope>
    <source>
        <strain evidence="30">378</strain>
    </source>
</reference>
<keyword evidence="14 28" id="KW-0547">Nucleotide-binding</keyword>
<feature type="domain" description="ACT" evidence="29">
    <location>
        <begin position="400"/>
        <end position="477"/>
    </location>
</feature>
<comment type="catalytic activity">
    <reaction evidence="27">
        <text>L-homoserine + NAD(+) = L-aspartate 4-semialdehyde + NADH + H(+)</text>
        <dbReference type="Rhea" id="RHEA:15757"/>
        <dbReference type="ChEBI" id="CHEBI:15378"/>
        <dbReference type="ChEBI" id="CHEBI:57476"/>
        <dbReference type="ChEBI" id="CHEBI:57540"/>
        <dbReference type="ChEBI" id="CHEBI:57945"/>
        <dbReference type="ChEBI" id="CHEBI:537519"/>
        <dbReference type="EC" id="1.1.1.3"/>
    </reaction>
    <physiologicalReaction direction="right-to-left" evidence="27">
        <dbReference type="Rhea" id="RHEA:15759"/>
    </physiologicalReaction>
</comment>
<proteinExistence type="inferred from homology"/>
<dbReference type="PIRSF" id="PIRSF000727">
    <property type="entry name" value="ThrA"/>
    <property type="match status" value="1"/>
</dbReference>
<dbReference type="SUPFAM" id="SSF55021">
    <property type="entry name" value="ACT-like"/>
    <property type="match status" value="2"/>
</dbReference>
<evidence type="ECO:0000256" key="15">
    <source>
        <dbReference type="ARBA" id="ARBA00022777"/>
    </source>
</evidence>
<name>A0A948TEN1_9GAMM</name>
<evidence type="ECO:0000256" key="22">
    <source>
        <dbReference type="ARBA" id="ARBA00023167"/>
    </source>
</evidence>
<dbReference type="PANTHER" id="PTHR43070">
    <property type="match status" value="1"/>
</dbReference>
<reference evidence="30" key="2">
    <citation type="submission" date="2021-04" db="EMBL/GenBank/DDBJ databases">
        <authorList>
            <person name="Gilroy R."/>
        </authorList>
    </citation>
    <scope>NUCLEOTIDE SEQUENCE</scope>
    <source>
        <strain evidence="30">378</strain>
    </source>
</reference>
<dbReference type="GO" id="GO:0009090">
    <property type="term" value="P:homoserine biosynthetic process"/>
    <property type="evidence" value="ECO:0007669"/>
    <property type="project" value="UniProtKB-ARBA"/>
</dbReference>
<comment type="subunit">
    <text evidence="9 28">Homotetramer.</text>
</comment>
<evidence type="ECO:0000256" key="19">
    <source>
        <dbReference type="ARBA" id="ARBA00023027"/>
    </source>
</evidence>
<dbReference type="Gene3D" id="3.30.2130.10">
    <property type="entry name" value="VC0802-like"/>
    <property type="match status" value="1"/>
</dbReference>
<evidence type="ECO:0000256" key="28">
    <source>
        <dbReference type="PIRNR" id="PIRNR000727"/>
    </source>
</evidence>
<keyword evidence="20" id="KW-0915">Sodium</keyword>
<dbReference type="GO" id="GO:0009088">
    <property type="term" value="P:threonine biosynthetic process"/>
    <property type="evidence" value="ECO:0007669"/>
    <property type="project" value="UniProtKB-UniRule"/>
</dbReference>
<dbReference type="FunFam" id="3.30.2130.10:FF:000001">
    <property type="entry name" value="Bifunctional aspartokinase/homoserine dehydrogenase"/>
    <property type="match status" value="1"/>
</dbReference>
<evidence type="ECO:0000256" key="2">
    <source>
        <dbReference type="ARBA" id="ARBA00004766"/>
    </source>
</evidence>
<dbReference type="Gene3D" id="3.30.360.10">
    <property type="entry name" value="Dihydrodipicolinate Reductase, domain 2"/>
    <property type="match status" value="1"/>
</dbReference>
<keyword evidence="16 28" id="KW-0067">ATP-binding</keyword>
<dbReference type="GO" id="GO:0009089">
    <property type="term" value="P:lysine biosynthetic process via diaminopimelate"/>
    <property type="evidence" value="ECO:0007669"/>
    <property type="project" value="UniProtKB-UniRule"/>
</dbReference>
<dbReference type="GO" id="GO:0004072">
    <property type="term" value="F:aspartate kinase activity"/>
    <property type="evidence" value="ECO:0007669"/>
    <property type="project" value="UniProtKB-UniRule"/>
</dbReference>
<dbReference type="Proteomes" id="UP000733611">
    <property type="component" value="Unassembled WGS sequence"/>
</dbReference>
<evidence type="ECO:0000256" key="8">
    <source>
        <dbReference type="ARBA" id="ARBA00010046"/>
    </source>
</evidence>
<keyword evidence="15 28" id="KW-0418">Kinase</keyword>
<keyword evidence="11 28" id="KW-0808">Transferase</keyword>
<evidence type="ECO:0000256" key="24">
    <source>
        <dbReference type="ARBA" id="ARBA00044938"/>
    </source>
</evidence>
<dbReference type="InterPro" id="IPR018042">
    <property type="entry name" value="Aspartate_kinase_CS"/>
</dbReference>
<dbReference type="Pfam" id="PF22468">
    <property type="entry name" value="ACT_9"/>
    <property type="match status" value="2"/>
</dbReference>
<dbReference type="InterPro" id="IPR005106">
    <property type="entry name" value="Asp/hSer_DH_NAD-bd"/>
</dbReference>
<dbReference type="InterPro" id="IPR001342">
    <property type="entry name" value="HDH_cat"/>
</dbReference>
<dbReference type="EMBL" id="JAHLFE010000015">
    <property type="protein sequence ID" value="MBU3843412.1"/>
    <property type="molecule type" value="Genomic_DNA"/>
</dbReference>
<dbReference type="GO" id="GO:0005524">
    <property type="term" value="F:ATP binding"/>
    <property type="evidence" value="ECO:0007669"/>
    <property type="project" value="UniProtKB-UniRule"/>
</dbReference>
<dbReference type="FunFam" id="3.30.360.10:FF:000006">
    <property type="entry name" value="Bifunctional aspartokinase/homoserine dehydrogenase"/>
    <property type="match status" value="1"/>
</dbReference>
<dbReference type="GO" id="GO:0046872">
    <property type="term" value="F:metal ion binding"/>
    <property type="evidence" value="ECO:0007669"/>
    <property type="project" value="UniProtKB-KW"/>
</dbReference>
<dbReference type="CDD" id="cd04921">
    <property type="entry name" value="ACT_AKi-HSDH-ThrA-like_1"/>
    <property type="match status" value="1"/>
</dbReference>
<evidence type="ECO:0000256" key="25">
    <source>
        <dbReference type="ARBA" id="ARBA00048561"/>
    </source>
</evidence>
<comment type="similarity">
    <text evidence="7 28">In the C-terminal section; belongs to the homoserine dehydrogenase family.</text>
</comment>
<evidence type="ECO:0000256" key="27">
    <source>
        <dbReference type="ARBA" id="ARBA00049031"/>
    </source>
</evidence>
<dbReference type="InterPro" id="IPR001048">
    <property type="entry name" value="Asp/Glu/Uridylate_kinase"/>
</dbReference>
<dbReference type="InterPro" id="IPR036393">
    <property type="entry name" value="AceGlu_kinase-like_sf"/>
</dbReference>
<evidence type="ECO:0000256" key="9">
    <source>
        <dbReference type="ARBA" id="ARBA00011881"/>
    </source>
</evidence>
<evidence type="ECO:0000256" key="20">
    <source>
        <dbReference type="ARBA" id="ARBA00023053"/>
    </source>
</evidence>
<dbReference type="InterPro" id="IPR042199">
    <property type="entry name" value="AsparK_Bifunc_asparK/hSer_DH"/>
</dbReference>
<dbReference type="SUPFAM" id="SSF55347">
    <property type="entry name" value="Glyceraldehyde-3-phosphate dehydrogenase-like, C-terminal domain"/>
    <property type="match status" value="1"/>
</dbReference>